<gene>
    <name evidence="8" type="ORF">GIS00_04810</name>
</gene>
<organism evidence="8 9">
    <name type="scientific">Nakamurella alba</name>
    <dbReference type="NCBI Taxonomy" id="2665158"/>
    <lineage>
        <taxon>Bacteria</taxon>
        <taxon>Bacillati</taxon>
        <taxon>Actinomycetota</taxon>
        <taxon>Actinomycetes</taxon>
        <taxon>Nakamurellales</taxon>
        <taxon>Nakamurellaceae</taxon>
        <taxon>Nakamurella</taxon>
    </lineage>
</organism>
<keyword evidence="6 7" id="KW-0472">Membrane</keyword>
<comment type="similarity">
    <text evidence="2">Belongs to the CPA3 antiporters (TC 2.A.63) subunit E family.</text>
</comment>
<evidence type="ECO:0000256" key="1">
    <source>
        <dbReference type="ARBA" id="ARBA00004651"/>
    </source>
</evidence>
<dbReference type="RefSeq" id="WP_154767157.1">
    <property type="nucleotide sequence ID" value="NZ_WLYK01000001.1"/>
</dbReference>
<dbReference type="Pfam" id="PF01899">
    <property type="entry name" value="MNHE"/>
    <property type="match status" value="1"/>
</dbReference>
<dbReference type="NCBIfam" id="NF006521">
    <property type="entry name" value="PRK08965.1-5"/>
    <property type="match status" value="1"/>
</dbReference>
<sequence>MIRGKGSRVRSAVRHRTGGWRTWCITMGWLLLVWFALWGAVSPWLALAGIAASAALLLLFPLPVVEFSFGLHPWRTVVLIGRFFYDVLVASAQVAWLAVRPRPPAGAITTVQLRSTSDLVQTLVSLAVSLVPGSLIIEADPENRTLVIHVLDVKPGGLSAFHRQVLDQEERILQALGSKDEIDAVMIGEDDGELAMHSGAVTLGSTVLLGDGPRKDDGTEERA</sequence>
<dbReference type="AlphaFoldDB" id="A0A7K1FGN9"/>
<dbReference type="GO" id="GO:0005886">
    <property type="term" value="C:plasma membrane"/>
    <property type="evidence" value="ECO:0007669"/>
    <property type="project" value="UniProtKB-SubCell"/>
</dbReference>
<reference evidence="8 9" key="1">
    <citation type="submission" date="2019-11" db="EMBL/GenBank/DDBJ databases">
        <authorList>
            <person name="Jiang L.-Q."/>
        </authorList>
    </citation>
    <scope>NUCLEOTIDE SEQUENCE [LARGE SCALE GENOMIC DNA]</scope>
    <source>
        <strain evidence="8 9">YIM 132087</strain>
    </source>
</reference>
<dbReference type="GO" id="GO:0008324">
    <property type="term" value="F:monoatomic cation transmembrane transporter activity"/>
    <property type="evidence" value="ECO:0007669"/>
    <property type="project" value="InterPro"/>
</dbReference>
<dbReference type="EMBL" id="WLYK01000001">
    <property type="protein sequence ID" value="MTD13268.1"/>
    <property type="molecule type" value="Genomic_DNA"/>
</dbReference>
<keyword evidence="4 7" id="KW-0812">Transmembrane</keyword>
<dbReference type="Proteomes" id="UP000460221">
    <property type="component" value="Unassembled WGS sequence"/>
</dbReference>
<keyword evidence="3" id="KW-1003">Cell membrane</keyword>
<evidence type="ECO:0000256" key="4">
    <source>
        <dbReference type="ARBA" id="ARBA00022692"/>
    </source>
</evidence>
<keyword evidence="9" id="KW-1185">Reference proteome</keyword>
<keyword evidence="5 7" id="KW-1133">Transmembrane helix</keyword>
<evidence type="ECO:0000256" key="6">
    <source>
        <dbReference type="ARBA" id="ARBA00023136"/>
    </source>
</evidence>
<feature type="transmembrane region" description="Helical" evidence="7">
    <location>
        <begin position="20"/>
        <end position="38"/>
    </location>
</feature>
<evidence type="ECO:0000313" key="8">
    <source>
        <dbReference type="EMBL" id="MTD13268.1"/>
    </source>
</evidence>
<evidence type="ECO:0000256" key="5">
    <source>
        <dbReference type="ARBA" id="ARBA00022989"/>
    </source>
</evidence>
<proteinExistence type="inferred from homology"/>
<accession>A0A7K1FGN9</accession>
<name>A0A7K1FGN9_9ACTN</name>
<comment type="subcellular location">
    <subcellularLocation>
        <location evidence="1">Cell membrane</location>
        <topology evidence="1">Multi-pass membrane protein</topology>
    </subcellularLocation>
</comment>
<evidence type="ECO:0000256" key="3">
    <source>
        <dbReference type="ARBA" id="ARBA00022475"/>
    </source>
</evidence>
<evidence type="ECO:0000256" key="2">
    <source>
        <dbReference type="ARBA" id="ARBA00006228"/>
    </source>
</evidence>
<evidence type="ECO:0000256" key="7">
    <source>
        <dbReference type="SAM" id="Phobius"/>
    </source>
</evidence>
<protein>
    <submittedName>
        <fullName evidence="8">Na+/H+ antiporter subunit E</fullName>
    </submittedName>
</protein>
<dbReference type="InterPro" id="IPR002758">
    <property type="entry name" value="Cation_antiport_E"/>
</dbReference>
<feature type="transmembrane region" description="Helical" evidence="7">
    <location>
        <begin position="44"/>
        <end position="65"/>
    </location>
</feature>
<comment type="caution">
    <text evidence="8">The sequence shown here is derived from an EMBL/GenBank/DDBJ whole genome shotgun (WGS) entry which is preliminary data.</text>
</comment>
<feature type="transmembrane region" description="Helical" evidence="7">
    <location>
        <begin position="77"/>
        <end position="99"/>
    </location>
</feature>
<dbReference type="PANTHER" id="PTHR34584:SF1">
    <property type="entry name" value="NA(+)_H(+) ANTIPORTER SUBUNIT E1"/>
    <property type="match status" value="1"/>
</dbReference>
<evidence type="ECO:0000313" key="9">
    <source>
        <dbReference type="Proteomes" id="UP000460221"/>
    </source>
</evidence>
<dbReference type="PANTHER" id="PTHR34584">
    <property type="entry name" value="NA(+)/H(+) ANTIPORTER SUBUNIT E1"/>
    <property type="match status" value="1"/>
</dbReference>